<evidence type="ECO:0000256" key="2">
    <source>
        <dbReference type="SAM" id="Phobius"/>
    </source>
</evidence>
<evidence type="ECO:0000259" key="3">
    <source>
        <dbReference type="Pfam" id="PF01935"/>
    </source>
</evidence>
<keyword evidence="2" id="KW-0812">Transmembrane</keyword>
<dbReference type="Pfam" id="PF12696">
    <property type="entry name" value="TraG-D_C"/>
    <property type="match status" value="1"/>
</dbReference>
<dbReference type="Gene3D" id="3.40.50.300">
    <property type="entry name" value="P-loop containing nucleotide triphosphate hydrolases"/>
    <property type="match status" value="2"/>
</dbReference>
<keyword evidence="2" id="KW-0472">Membrane</keyword>
<dbReference type="PANTHER" id="PTHR30121:SF11">
    <property type="entry name" value="AAA+ ATPASE DOMAIN-CONTAINING PROTEIN"/>
    <property type="match status" value="1"/>
</dbReference>
<dbReference type="InterPro" id="IPR032689">
    <property type="entry name" value="TraG-D_C"/>
</dbReference>
<keyword evidence="2" id="KW-1133">Transmembrane helix</keyword>
<gene>
    <name evidence="6" type="ORF">HNR73_006429</name>
</gene>
<dbReference type="PANTHER" id="PTHR30121">
    <property type="entry name" value="UNCHARACTERIZED PROTEIN YJGR-RELATED"/>
    <property type="match status" value="1"/>
</dbReference>
<dbReference type="InterPro" id="IPR002789">
    <property type="entry name" value="HerA_central"/>
</dbReference>
<feature type="compositionally biased region" description="Polar residues" evidence="1">
    <location>
        <begin position="775"/>
        <end position="790"/>
    </location>
</feature>
<evidence type="ECO:0000256" key="1">
    <source>
        <dbReference type="SAM" id="MobiDB-lite"/>
    </source>
</evidence>
<feature type="transmembrane region" description="Helical" evidence="2">
    <location>
        <begin position="12"/>
        <end position="31"/>
    </location>
</feature>
<name>A0A841FUV2_9ACTN</name>
<dbReference type="InterPro" id="IPR051162">
    <property type="entry name" value="T4SS_component"/>
</dbReference>
<feature type="domain" description="Helicase HerA central" evidence="3">
    <location>
        <begin position="372"/>
        <end position="445"/>
    </location>
</feature>
<dbReference type="Pfam" id="PF26449">
    <property type="entry name" value="DUF8128"/>
    <property type="match status" value="1"/>
</dbReference>
<reference evidence="6 7" key="1">
    <citation type="submission" date="2020-08" db="EMBL/GenBank/DDBJ databases">
        <title>Genomic Encyclopedia of Type Strains, Phase IV (KMG-IV): sequencing the most valuable type-strain genomes for metagenomic binning, comparative biology and taxonomic classification.</title>
        <authorList>
            <person name="Goeker M."/>
        </authorList>
    </citation>
    <scope>NUCLEOTIDE SEQUENCE [LARGE SCALE GENOMIC DNA]</scope>
    <source>
        <strain evidence="6 7">YIM 65646</strain>
    </source>
</reference>
<keyword evidence="7" id="KW-1185">Reference proteome</keyword>
<feature type="region of interest" description="Disordered" evidence="1">
    <location>
        <begin position="222"/>
        <end position="245"/>
    </location>
</feature>
<feature type="domain" description="DUF8128" evidence="5">
    <location>
        <begin position="40"/>
        <end position="334"/>
    </location>
</feature>
<sequence>MTSTGFPDTGGVLAAAVAVAALLAVVARWWARRLATRHCGVGTTLHIQAPPEVDPHSAEAFWRHITGLTVSSWRRLWGGQPHVVFEYAWTGAVFDIRAWVPDTVPAGQVADAIRAAWPAATVTTHTPGTPPLPAEEVLLDAKALRLGTSDASALTCDHDTDPLRPMLGAMTGLHAHEHAVVQILARPAARARIHHLHSRDHHRRGLGIVTAITELFLPARTATTPRGKPGASASPWERTRQRHTSERAAEPMLEVAVRYAVATTRVTDRAAAKTRIRGVEKSLAAAFAVYSSTDPIRHVRQPAAATTLATRIMYRGKLLTTRELAALAHIPLDEALPQLPRAGARLVAPVAAVLRGGRGTKPLGTAAVGGRPIALAAADARHHLHILGSTGTGKSTLLLNLVLGDINAGRGVIVVDPKGDLVADVLARIDRTGLGDRLVVLDPRDPDPPGINPLAGTDSDLVVDHLVGICRKIFERHWGPRADDVLRSALLTIVRYPGATLEALPLMLSSKKARAPYTADLVDDPAGLGGFWSWYDSLAPGLQSQVVGPVLSRIRAMMTRAFVRKTIGAPTTSFDLSRILNGGILLARLPKGELGDDTTRLLGSIIVAKTWQATTARASLPEHRRRDASLYLDEAQNFLTLPRALDEILAEARGYRLSLVVAHQHLAQMPRDMQFAVSANARNKIYFTASPEDARLLAKHTHPHLSEHDLAHLDVYHAAARLVADGRETPAFTLATNPAPPIRPKNRGREVSRGNGGDKTPKILPSPKHHPTPAPTSNENAGQPASGSAP</sequence>
<protein>
    <recommendedName>
        <fullName evidence="8">Type VI secretion protein</fullName>
    </recommendedName>
</protein>
<dbReference type="RefSeq" id="WP_184791337.1">
    <property type="nucleotide sequence ID" value="NZ_BONT01000069.1"/>
</dbReference>
<dbReference type="CDD" id="cd01127">
    <property type="entry name" value="TrwB_TraG_TraD_VirD4"/>
    <property type="match status" value="2"/>
</dbReference>
<evidence type="ECO:0000313" key="7">
    <source>
        <dbReference type="Proteomes" id="UP000548476"/>
    </source>
</evidence>
<dbReference type="InterPro" id="IPR058441">
    <property type="entry name" value="DUF8128"/>
</dbReference>
<dbReference type="EMBL" id="JACHGT010000017">
    <property type="protein sequence ID" value="MBB6038543.1"/>
    <property type="molecule type" value="Genomic_DNA"/>
</dbReference>
<feature type="domain" description="TraD/TraG TraM recognition site" evidence="4">
    <location>
        <begin position="630"/>
        <end position="699"/>
    </location>
</feature>
<evidence type="ECO:0000313" key="6">
    <source>
        <dbReference type="EMBL" id="MBB6038543.1"/>
    </source>
</evidence>
<evidence type="ECO:0000259" key="4">
    <source>
        <dbReference type="Pfam" id="PF12696"/>
    </source>
</evidence>
<dbReference type="SUPFAM" id="SSF52540">
    <property type="entry name" value="P-loop containing nucleoside triphosphate hydrolases"/>
    <property type="match status" value="1"/>
</dbReference>
<dbReference type="AlphaFoldDB" id="A0A841FUV2"/>
<dbReference type="Proteomes" id="UP000548476">
    <property type="component" value="Unassembled WGS sequence"/>
</dbReference>
<comment type="caution">
    <text evidence="6">The sequence shown here is derived from an EMBL/GenBank/DDBJ whole genome shotgun (WGS) entry which is preliminary data.</text>
</comment>
<organism evidence="6 7">
    <name type="scientific">Phytomonospora endophytica</name>
    <dbReference type="NCBI Taxonomy" id="714109"/>
    <lineage>
        <taxon>Bacteria</taxon>
        <taxon>Bacillati</taxon>
        <taxon>Actinomycetota</taxon>
        <taxon>Actinomycetes</taxon>
        <taxon>Micromonosporales</taxon>
        <taxon>Micromonosporaceae</taxon>
        <taxon>Phytomonospora</taxon>
    </lineage>
</organism>
<proteinExistence type="predicted"/>
<accession>A0A841FUV2</accession>
<evidence type="ECO:0000259" key="5">
    <source>
        <dbReference type="Pfam" id="PF26449"/>
    </source>
</evidence>
<dbReference type="InterPro" id="IPR027417">
    <property type="entry name" value="P-loop_NTPase"/>
</dbReference>
<dbReference type="Pfam" id="PF01935">
    <property type="entry name" value="DUF87"/>
    <property type="match status" value="1"/>
</dbReference>
<feature type="region of interest" description="Disordered" evidence="1">
    <location>
        <begin position="731"/>
        <end position="790"/>
    </location>
</feature>
<evidence type="ECO:0008006" key="8">
    <source>
        <dbReference type="Google" id="ProtNLM"/>
    </source>
</evidence>